<dbReference type="InterPro" id="IPR000055">
    <property type="entry name" value="Restrct_endonuc_typeI_TRD"/>
</dbReference>
<feature type="region of interest" description="Disordered" evidence="4">
    <location>
        <begin position="190"/>
        <end position="212"/>
    </location>
</feature>
<evidence type="ECO:0000256" key="3">
    <source>
        <dbReference type="ARBA" id="ARBA00023125"/>
    </source>
</evidence>
<dbReference type="AlphaFoldDB" id="L7KL33"/>
<comment type="caution">
    <text evidence="6">The sequence shown here is derived from an EMBL/GenBank/DDBJ whole genome shotgun (WGS) entry which is preliminary data.</text>
</comment>
<dbReference type="OrthoDB" id="3197085at2"/>
<dbReference type="STRING" id="1220583.GOACH_15_00670"/>
<keyword evidence="2" id="KW-0680">Restriction system</keyword>
<dbReference type="EMBL" id="BANR01000015">
    <property type="protein sequence ID" value="GAC49575.1"/>
    <property type="molecule type" value="Genomic_DNA"/>
</dbReference>
<reference evidence="6 7" key="1">
    <citation type="submission" date="2012-12" db="EMBL/GenBank/DDBJ databases">
        <title>Whole genome shotgun sequence of Gordonia aichiensis NBRC 108223.</title>
        <authorList>
            <person name="Isaki-Nakamura S."/>
            <person name="Hosoyama A."/>
            <person name="Tsuchikane K."/>
            <person name="Ando Y."/>
            <person name="Baba S."/>
            <person name="Ohji S."/>
            <person name="Hamada M."/>
            <person name="Tamura T."/>
            <person name="Yamazoe A."/>
            <person name="Yamazaki S."/>
            <person name="Fujita N."/>
        </authorList>
    </citation>
    <scope>NUCLEOTIDE SEQUENCE [LARGE SCALE GENOMIC DNA]</scope>
    <source>
        <strain evidence="6 7">NBRC 108223</strain>
    </source>
</reference>
<accession>L7KL33</accession>
<comment type="similarity">
    <text evidence="1">Belongs to the type-I restriction system S methylase family.</text>
</comment>
<evidence type="ECO:0000313" key="6">
    <source>
        <dbReference type="EMBL" id="GAC49575.1"/>
    </source>
</evidence>
<dbReference type="Gene3D" id="3.90.220.20">
    <property type="entry name" value="DNA methylase specificity domains"/>
    <property type="match status" value="2"/>
</dbReference>
<feature type="domain" description="Type I restriction modification DNA specificity" evidence="5">
    <location>
        <begin position="6"/>
        <end position="162"/>
    </location>
</feature>
<dbReference type="GO" id="GO:0009307">
    <property type="term" value="P:DNA restriction-modification system"/>
    <property type="evidence" value="ECO:0007669"/>
    <property type="project" value="UniProtKB-KW"/>
</dbReference>
<dbReference type="GO" id="GO:0003677">
    <property type="term" value="F:DNA binding"/>
    <property type="evidence" value="ECO:0007669"/>
    <property type="project" value="UniProtKB-KW"/>
</dbReference>
<sequence length="385" mass="41721">MSSSTARLDEVCSFINGGTPSKNQPEYYGGEIPWITGADIVDGRIAPARSFITDLGLSRSAANLARPGNLLLVTRTSVGKVAVATEDISFSQDITALVVDRESADVGYLKHFLRSSAEGLAAMARGATIKGVTRENVASLRLPLPPLPEQRRIAAILDHADTLRAKRKCVVGRIDELLLSEFVSRFGMPTTNPKRLPSEPIGKLGTVTTGNTPPRAQTALYGDDIEWIKSDNIDPETPFLRRASEGLSAAGMARSRIAARRSLLVTCIAGSPNSIGNVAIADRDVSFNQQITAFTPFELPTEFWYYQMRVAKRLIQDASTGGMKGLVSKSAFSEITLLVPSVDACEEYAGFVKRVWGLRMRSVRAADASTELFSSLQYASFRGEL</sequence>
<dbReference type="Pfam" id="PF01420">
    <property type="entry name" value="Methylase_S"/>
    <property type="match status" value="2"/>
</dbReference>
<dbReference type="CDD" id="cd17293">
    <property type="entry name" value="RMtype1_S_Ppo21ORF8840P_TRD1-CR1_like"/>
    <property type="match status" value="1"/>
</dbReference>
<dbReference type="InterPro" id="IPR052021">
    <property type="entry name" value="Type-I_RS_S_subunit"/>
</dbReference>
<keyword evidence="7" id="KW-1185">Reference proteome</keyword>
<feature type="domain" description="Type I restriction modification DNA specificity" evidence="5">
    <location>
        <begin position="204"/>
        <end position="344"/>
    </location>
</feature>
<evidence type="ECO:0000256" key="2">
    <source>
        <dbReference type="ARBA" id="ARBA00022747"/>
    </source>
</evidence>
<organism evidence="6 7">
    <name type="scientific">Gordonia aichiensis NBRC 108223</name>
    <dbReference type="NCBI Taxonomy" id="1220583"/>
    <lineage>
        <taxon>Bacteria</taxon>
        <taxon>Bacillati</taxon>
        <taxon>Actinomycetota</taxon>
        <taxon>Actinomycetes</taxon>
        <taxon>Mycobacteriales</taxon>
        <taxon>Gordoniaceae</taxon>
        <taxon>Gordonia</taxon>
    </lineage>
</organism>
<dbReference type="RefSeq" id="WP_005175969.1">
    <property type="nucleotide sequence ID" value="NZ_BANR01000015.1"/>
</dbReference>
<evidence type="ECO:0000259" key="5">
    <source>
        <dbReference type="Pfam" id="PF01420"/>
    </source>
</evidence>
<gene>
    <name evidence="6" type="primary">hsdS</name>
    <name evidence="6" type="ORF">GOACH_15_00670</name>
</gene>
<dbReference type="InterPro" id="IPR044946">
    <property type="entry name" value="Restrct_endonuc_typeI_TRD_sf"/>
</dbReference>
<dbReference type="SUPFAM" id="SSF116734">
    <property type="entry name" value="DNA methylase specificity domain"/>
    <property type="match status" value="2"/>
</dbReference>
<dbReference type="Proteomes" id="UP000010988">
    <property type="component" value="Unassembled WGS sequence"/>
</dbReference>
<dbReference type="PANTHER" id="PTHR30408">
    <property type="entry name" value="TYPE-1 RESTRICTION ENZYME ECOKI SPECIFICITY PROTEIN"/>
    <property type="match status" value="1"/>
</dbReference>
<evidence type="ECO:0000256" key="1">
    <source>
        <dbReference type="ARBA" id="ARBA00010923"/>
    </source>
</evidence>
<name>L7KL33_9ACTN</name>
<evidence type="ECO:0000313" key="7">
    <source>
        <dbReference type="Proteomes" id="UP000010988"/>
    </source>
</evidence>
<protein>
    <submittedName>
        <fullName evidence="6">Type I restriction enzyme specificity protein</fullName>
    </submittedName>
</protein>
<evidence type="ECO:0000256" key="4">
    <source>
        <dbReference type="SAM" id="MobiDB-lite"/>
    </source>
</evidence>
<dbReference type="eggNOG" id="COG0732">
    <property type="taxonomic scope" value="Bacteria"/>
</dbReference>
<dbReference type="CDD" id="cd17513">
    <property type="entry name" value="RMtype1_S_AveSPN6ORF1907P_TRD2-CR2_like"/>
    <property type="match status" value="1"/>
</dbReference>
<proteinExistence type="inferred from homology"/>
<dbReference type="PANTHER" id="PTHR30408:SF12">
    <property type="entry name" value="TYPE I RESTRICTION ENZYME MJAVIII SPECIFICITY SUBUNIT"/>
    <property type="match status" value="1"/>
</dbReference>
<keyword evidence="3" id="KW-0238">DNA-binding</keyword>